<dbReference type="AlphaFoldDB" id="W0FU88"/>
<evidence type="ECO:0000313" key="2">
    <source>
        <dbReference type="EMBL" id="AHF27179.1"/>
    </source>
</evidence>
<evidence type="ECO:0000256" key="1">
    <source>
        <dbReference type="SAM" id="SignalP"/>
    </source>
</evidence>
<accession>W0FU88</accession>
<feature type="signal peptide" evidence="1">
    <location>
        <begin position="1"/>
        <end position="20"/>
    </location>
</feature>
<reference evidence="2" key="1">
    <citation type="journal article" date="2013" name="PLoS ONE">
        <title>Metagenomic insights into the carbohydrate-active enzymes carried by the microorganisms adhering to solid digesta in the rumen of cows.</title>
        <authorList>
            <person name="Wang L."/>
            <person name="Hatem A."/>
            <person name="Catalyurek U.V."/>
            <person name="Morrison M."/>
            <person name="Yu Z."/>
        </authorList>
    </citation>
    <scope>NUCLEOTIDE SEQUENCE</scope>
</reference>
<organism evidence="2">
    <name type="scientific">uncultured bacterium Contig1773</name>
    <dbReference type="NCBI Taxonomy" id="1393513"/>
    <lineage>
        <taxon>Bacteria</taxon>
        <taxon>environmental samples</taxon>
    </lineage>
</organism>
<dbReference type="EMBL" id="KC247077">
    <property type="protein sequence ID" value="AHF27179.1"/>
    <property type="molecule type" value="Genomic_DNA"/>
</dbReference>
<name>W0FU88_9BACT</name>
<proteinExistence type="predicted"/>
<sequence>MKKIIALVILCLTLTITVSAEGIDYTNMSPEELQQLIDNASAALGDMEGATEYPRLSVDALFSGYRENEAAADLKYTDQIVEIKDNVYKIEKSGNNSYEVGLGDGGL</sequence>
<keyword evidence="1" id="KW-0732">Signal</keyword>
<feature type="chain" id="PRO_5004789496" evidence="1">
    <location>
        <begin position="21"/>
        <end position="107"/>
    </location>
</feature>
<protein>
    <submittedName>
        <fullName evidence="2">Uncharacterized protein</fullName>
    </submittedName>
</protein>
<feature type="non-terminal residue" evidence="2">
    <location>
        <position position="107"/>
    </location>
</feature>
<dbReference type="InterPro" id="IPR024422">
    <property type="entry name" value="Protein_unknown_function_OB"/>
</dbReference>
<dbReference type="Pfam" id="PF12869">
    <property type="entry name" value="tRNA_anti-like"/>
    <property type="match status" value="1"/>
</dbReference>